<evidence type="ECO:0000313" key="1">
    <source>
        <dbReference type="EnsemblMetazoa" id="MESCA005135-PA"/>
    </source>
</evidence>
<dbReference type="AlphaFoldDB" id="T1GNI2"/>
<dbReference type="HOGENOM" id="CLU_2870177_0_0_1"/>
<dbReference type="EnsemblMetazoa" id="MESCA005135-RA">
    <property type="protein sequence ID" value="MESCA005135-PA"/>
    <property type="gene ID" value="MESCA005135"/>
</dbReference>
<organism evidence="1 2">
    <name type="scientific">Megaselia scalaris</name>
    <name type="common">Humpbacked fly</name>
    <name type="synonym">Phora scalaris</name>
    <dbReference type="NCBI Taxonomy" id="36166"/>
    <lineage>
        <taxon>Eukaryota</taxon>
        <taxon>Metazoa</taxon>
        <taxon>Ecdysozoa</taxon>
        <taxon>Arthropoda</taxon>
        <taxon>Hexapoda</taxon>
        <taxon>Insecta</taxon>
        <taxon>Pterygota</taxon>
        <taxon>Neoptera</taxon>
        <taxon>Endopterygota</taxon>
        <taxon>Diptera</taxon>
        <taxon>Brachycera</taxon>
        <taxon>Muscomorpha</taxon>
        <taxon>Platypezoidea</taxon>
        <taxon>Phoridae</taxon>
        <taxon>Megaseliini</taxon>
        <taxon>Megaselia</taxon>
    </lineage>
</organism>
<dbReference type="EMBL" id="CAQQ02184176">
    <property type="status" value="NOT_ANNOTATED_CDS"/>
    <property type="molecule type" value="Genomic_DNA"/>
</dbReference>
<reference evidence="2" key="1">
    <citation type="submission" date="2013-02" db="EMBL/GenBank/DDBJ databases">
        <authorList>
            <person name="Hughes D."/>
        </authorList>
    </citation>
    <scope>NUCLEOTIDE SEQUENCE</scope>
    <source>
        <strain>Durham</strain>
        <strain evidence="2">NC isolate 2 -- Noor lab</strain>
    </source>
</reference>
<reference evidence="1" key="2">
    <citation type="submission" date="2015-06" db="UniProtKB">
        <authorList>
            <consortium name="EnsemblMetazoa"/>
        </authorList>
    </citation>
    <scope>IDENTIFICATION</scope>
</reference>
<evidence type="ECO:0000313" key="2">
    <source>
        <dbReference type="Proteomes" id="UP000015102"/>
    </source>
</evidence>
<dbReference type="Proteomes" id="UP000015102">
    <property type="component" value="Unassembled WGS sequence"/>
</dbReference>
<name>T1GNI2_MEGSC</name>
<protein>
    <submittedName>
        <fullName evidence="1">Uncharacterized protein</fullName>
    </submittedName>
</protein>
<sequence>MKYLVNYLQAFVDCPGGQCLPIWGLSNILTTWLILSQRYIDQEFPENSVPFLNIFCYNNSFATN</sequence>
<keyword evidence="2" id="KW-1185">Reference proteome</keyword>
<accession>T1GNI2</accession>
<dbReference type="EMBL" id="CAQQ02184175">
    <property type="status" value="NOT_ANNOTATED_CDS"/>
    <property type="molecule type" value="Genomic_DNA"/>
</dbReference>
<proteinExistence type="predicted"/>